<protein>
    <submittedName>
        <fullName evidence="1">Uncharacterized protein</fullName>
    </submittedName>
</protein>
<gene>
    <name evidence="1" type="ORF">Pan189_31310</name>
</gene>
<reference evidence="1 2" key="1">
    <citation type="submission" date="2019-02" db="EMBL/GenBank/DDBJ databases">
        <title>Deep-cultivation of Planctomycetes and their phenomic and genomic characterization uncovers novel biology.</title>
        <authorList>
            <person name="Wiegand S."/>
            <person name="Jogler M."/>
            <person name="Boedeker C."/>
            <person name="Pinto D."/>
            <person name="Vollmers J."/>
            <person name="Rivas-Marin E."/>
            <person name="Kohn T."/>
            <person name="Peeters S.H."/>
            <person name="Heuer A."/>
            <person name="Rast P."/>
            <person name="Oberbeckmann S."/>
            <person name="Bunk B."/>
            <person name="Jeske O."/>
            <person name="Meyerdierks A."/>
            <person name="Storesund J.E."/>
            <person name="Kallscheuer N."/>
            <person name="Luecker S."/>
            <person name="Lage O.M."/>
            <person name="Pohl T."/>
            <person name="Merkel B.J."/>
            <person name="Hornburger P."/>
            <person name="Mueller R.-W."/>
            <person name="Bruemmer F."/>
            <person name="Labrenz M."/>
            <person name="Spormann A.M."/>
            <person name="Op den Camp H."/>
            <person name="Overmann J."/>
            <person name="Amann R."/>
            <person name="Jetten M.S.M."/>
            <person name="Mascher T."/>
            <person name="Medema M.H."/>
            <person name="Devos D.P."/>
            <person name="Kaster A.-K."/>
            <person name="Ovreas L."/>
            <person name="Rohde M."/>
            <person name="Galperin M.Y."/>
            <person name="Jogler C."/>
        </authorList>
    </citation>
    <scope>NUCLEOTIDE SEQUENCE [LARGE SCALE GENOMIC DNA]</scope>
    <source>
        <strain evidence="1 2">Pan189</strain>
    </source>
</reference>
<keyword evidence="2" id="KW-1185">Reference proteome</keyword>
<name>A0A517R4C0_9PLAN</name>
<dbReference type="AlphaFoldDB" id="A0A517R4C0"/>
<dbReference type="KEGG" id="svp:Pan189_31310"/>
<dbReference type="Proteomes" id="UP000317318">
    <property type="component" value="Chromosome"/>
</dbReference>
<dbReference type="OrthoDB" id="123228at2"/>
<dbReference type="RefSeq" id="WP_145364815.1">
    <property type="nucleotide sequence ID" value="NZ_CP036268.1"/>
</dbReference>
<evidence type="ECO:0000313" key="2">
    <source>
        <dbReference type="Proteomes" id="UP000317318"/>
    </source>
</evidence>
<organism evidence="1 2">
    <name type="scientific">Stratiformator vulcanicus</name>
    <dbReference type="NCBI Taxonomy" id="2527980"/>
    <lineage>
        <taxon>Bacteria</taxon>
        <taxon>Pseudomonadati</taxon>
        <taxon>Planctomycetota</taxon>
        <taxon>Planctomycetia</taxon>
        <taxon>Planctomycetales</taxon>
        <taxon>Planctomycetaceae</taxon>
        <taxon>Stratiformator</taxon>
    </lineage>
</organism>
<sequence length="76" mass="8919">MQTQEEIRREGLEALRERLGQGGMLRFLAQFERGEGDYAVDRHRWADDFSIQNLRNELLFRQNEAKDITPNAPNEA</sequence>
<evidence type="ECO:0000313" key="1">
    <source>
        <dbReference type="EMBL" id="QDT38734.1"/>
    </source>
</evidence>
<dbReference type="EMBL" id="CP036268">
    <property type="protein sequence ID" value="QDT38734.1"/>
    <property type="molecule type" value="Genomic_DNA"/>
</dbReference>
<proteinExistence type="predicted"/>
<accession>A0A517R4C0</accession>